<organism evidence="1 2">
    <name type="scientific">Prochlorothrix hollandica PCC 9006 = CALU 1027</name>
    <dbReference type="NCBI Taxonomy" id="317619"/>
    <lineage>
        <taxon>Bacteria</taxon>
        <taxon>Bacillati</taxon>
        <taxon>Cyanobacteriota</taxon>
        <taxon>Cyanophyceae</taxon>
        <taxon>Prochlorotrichales</taxon>
        <taxon>Prochlorotrichaceae</taxon>
        <taxon>Prochlorothrix</taxon>
    </lineage>
</organism>
<evidence type="ECO:0000313" key="1">
    <source>
        <dbReference type="EMBL" id="KKI98325.1"/>
    </source>
</evidence>
<dbReference type="AlphaFoldDB" id="A0A0M2PP11"/>
<proteinExistence type="predicted"/>
<dbReference type="Proteomes" id="UP000034681">
    <property type="component" value="Unassembled WGS sequence"/>
</dbReference>
<keyword evidence="2" id="KW-1185">Reference proteome</keyword>
<sequence length="135" mass="15278">MFDPSLAPYPVEPMLREATKIHTVDGQVRRWFYDTSFDLILWLTPDEITLEGFELCYTQVNSETAVRWNHAEGFSTFGLNSEGGHGKHKATTVLTQRQDPPLLDASALAKFQVASLTLDAPLRNFILAKLEELRI</sequence>
<accession>A0A0M2PP11</accession>
<evidence type="ECO:0000313" key="2">
    <source>
        <dbReference type="Proteomes" id="UP000034681"/>
    </source>
</evidence>
<reference evidence="1" key="1">
    <citation type="submission" date="2012-04" db="EMBL/GenBank/DDBJ databases">
        <authorList>
            <person name="Borisov I.G."/>
            <person name="Ivanikova N.V."/>
            <person name="Pinevich A.V."/>
        </authorList>
    </citation>
    <scope>NUCLEOTIDE SEQUENCE [LARGE SCALE GENOMIC DNA]</scope>
    <source>
        <strain evidence="1">CALU 1027</strain>
    </source>
</reference>
<dbReference type="EMBL" id="AJTX02000009">
    <property type="protein sequence ID" value="KKI98325.1"/>
    <property type="molecule type" value="Genomic_DNA"/>
</dbReference>
<comment type="caution">
    <text evidence="1">The sequence shown here is derived from an EMBL/GenBank/DDBJ whole genome shotgun (WGS) entry which is preliminary data.</text>
</comment>
<gene>
    <name evidence="1" type="ORF">PROH_19335</name>
</gene>
<protein>
    <submittedName>
        <fullName evidence="1">Uncharacterized protein</fullName>
    </submittedName>
</protein>
<name>A0A0M2PP11_PROHO</name>